<evidence type="ECO:0000259" key="4">
    <source>
        <dbReference type="PROSITE" id="PS50949"/>
    </source>
</evidence>
<dbReference type="STRING" id="1122155.SAMN02745158_02645"/>
<keyword evidence="1" id="KW-0805">Transcription regulation</keyword>
<dbReference type="Pfam" id="PF07729">
    <property type="entry name" value="FCD"/>
    <property type="match status" value="1"/>
</dbReference>
<feature type="domain" description="HTH gntR-type" evidence="4">
    <location>
        <begin position="12"/>
        <end position="80"/>
    </location>
</feature>
<dbReference type="EMBL" id="FQVI01000014">
    <property type="protein sequence ID" value="SHF14015.1"/>
    <property type="molecule type" value="Genomic_DNA"/>
</dbReference>
<dbReference type="SUPFAM" id="SSF48008">
    <property type="entry name" value="GntR ligand-binding domain-like"/>
    <property type="match status" value="1"/>
</dbReference>
<dbReference type="PRINTS" id="PR00035">
    <property type="entry name" value="HTHGNTR"/>
</dbReference>
<evidence type="ECO:0000256" key="1">
    <source>
        <dbReference type="ARBA" id="ARBA00023015"/>
    </source>
</evidence>
<evidence type="ECO:0000313" key="5">
    <source>
        <dbReference type="EMBL" id="SHF14015.1"/>
    </source>
</evidence>
<dbReference type="InterPro" id="IPR008920">
    <property type="entry name" value="TF_FadR/GntR_C"/>
</dbReference>
<dbReference type="InterPro" id="IPR000524">
    <property type="entry name" value="Tscrpt_reg_HTH_GntR"/>
</dbReference>
<dbReference type="InterPro" id="IPR011711">
    <property type="entry name" value="GntR_C"/>
</dbReference>
<dbReference type="Proteomes" id="UP000184245">
    <property type="component" value="Unassembled WGS sequence"/>
</dbReference>
<protein>
    <submittedName>
        <fullName evidence="5">DNA-binding transcriptional regulator, FadR family</fullName>
    </submittedName>
</protein>
<dbReference type="PROSITE" id="PS50949">
    <property type="entry name" value="HTH_GNTR"/>
    <property type="match status" value="1"/>
</dbReference>
<evidence type="ECO:0000256" key="2">
    <source>
        <dbReference type="ARBA" id="ARBA00023125"/>
    </source>
</evidence>
<dbReference type="InterPro" id="IPR036388">
    <property type="entry name" value="WH-like_DNA-bd_sf"/>
</dbReference>
<reference evidence="5 6" key="1">
    <citation type="submission" date="2016-11" db="EMBL/GenBank/DDBJ databases">
        <authorList>
            <person name="Jaros S."/>
            <person name="Januszkiewicz K."/>
            <person name="Wedrychowicz H."/>
        </authorList>
    </citation>
    <scope>NUCLEOTIDE SEQUENCE [LARGE SCALE GENOMIC DNA]</scope>
    <source>
        <strain evidence="5 6">DSM 17459</strain>
    </source>
</reference>
<dbReference type="GO" id="GO:0003677">
    <property type="term" value="F:DNA binding"/>
    <property type="evidence" value="ECO:0007669"/>
    <property type="project" value="UniProtKB-KW"/>
</dbReference>
<dbReference type="SUPFAM" id="SSF46785">
    <property type="entry name" value="Winged helix' DNA-binding domain"/>
    <property type="match status" value="1"/>
</dbReference>
<dbReference type="PANTHER" id="PTHR43537">
    <property type="entry name" value="TRANSCRIPTIONAL REGULATOR, GNTR FAMILY"/>
    <property type="match status" value="1"/>
</dbReference>
<gene>
    <name evidence="5" type="ORF">SAMN02745158_02645</name>
</gene>
<dbReference type="PANTHER" id="PTHR43537:SF43">
    <property type="entry name" value="GNTR-FAMILY TRANSCRIPTIONAL REGULATOR"/>
    <property type="match status" value="1"/>
</dbReference>
<keyword evidence="2 5" id="KW-0238">DNA-binding</keyword>
<proteinExistence type="predicted"/>
<organism evidence="5 6">
    <name type="scientific">Lactonifactor longoviformis DSM 17459</name>
    <dbReference type="NCBI Taxonomy" id="1122155"/>
    <lineage>
        <taxon>Bacteria</taxon>
        <taxon>Bacillati</taxon>
        <taxon>Bacillota</taxon>
        <taxon>Clostridia</taxon>
        <taxon>Eubacteriales</taxon>
        <taxon>Clostridiaceae</taxon>
        <taxon>Lactonifactor</taxon>
    </lineage>
</organism>
<dbReference type="CDD" id="cd07377">
    <property type="entry name" value="WHTH_GntR"/>
    <property type="match status" value="1"/>
</dbReference>
<dbReference type="InterPro" id="IPR036390">
    <property type="entry name" value="WH_DNA-bd_sf"/>
</dbReference>
<dbReference type="GO" id="GO:0003700">
    <property type="term" value="F:DNA-binding transcription factor activity"/>
    <property type="evidence" value="ECO:0007669"/>
    <property type="project" value="InterPro"/>
</dbReference>
<evidence type="ECO:0000313" key="6">
    <source>
        <dbReference type="Proteomes" id="UP000184245"/>
    </source>
</evidence>
<keyword evidence="3" id="KW-0804">Transcription</keyword>
<dbReference type="OrthoDB" id="9799482at2"/>
<name>A0A1M4Z7N9_9CLOT</name>
<dbReference type="Pfam" id="PF00392">
    <property type="entry name" value="GntR"/>
    <property type="match status" value="1"/>
</dbReference>
<dbReference type="RefSeq" id="WP_072852517.1">
    <property type="nucleotide sequence ID" value="NZ_FQVI01000014.1"/>
</dbReference>
<evidence type="ECO:0000256" key="3">
    <source>
        <dbReference type="ARBA" id="ARBA00023163"/>
    </source>
</evidence>
<accession>A0A1M4Z7N9</accession>
<keyword evidence="6" id="KW-1185">Reference proteome</keyword>
<sequence length="239" mass="27235">MQDLTFRKIKSSSIVEQIIDALTNAIINGQLKPGDKIPTETELMELLGVGRNSIREAIKMLISYGVLEIRRAEGTFVKQGFSGIMLNPLLYGVILSSSGSSQLALMELRELIEIGLMKLAKQKLTPDSQEELIRQYHFLAESFEEKPFSVQAVFQADNLFHETISSVCQSPIIDSMNTTVRKLTEKLRLDTVTRIIREGKQEEFKAAHRELLNYLIAEETVYDIDRIVRQSYLYDMETI</sequence>
<dbReference type="Gene3D" id="1.20.120.530">
    <property type="entry name" value="GntR ligand-binding domain-like"/>
    <property type="match status" value="1"/>
</dbReference>
<dbReference type="AlphaFoldDB" id="A0A1M4Z7N9"/>
<dbReference type="SMART" id="SM00345">
    <property type="entry name" value="HTH_GNTR"/>
    <property type="match status" value="1"/>
</dbReference>
<dbReference type="Gene3D" id="1.10.10.10">
    <property type="entry name" value="Winged helix-like DNA-binding domain superfamily/Winged helix DNA-binding domain"/>
    <property type="match status" value="1"/>
</dbReference>
<dbReference type="SMART" id="SM00895">
    <property type="entry name" value="FCD"/>
    <property type="match status" value="1"/>
</dbReference>